<name>A0A0B5EY32_STRA4</name>
<evidence type="ECO:0000256" key="5">
    <source>
        <dbReference type="ARBA" id="ARBA00022900"/>
    </source>
</evidence>
<feature type="signal peptide" evidence="7">
    <location>
        <begin position="1"/>
        <end position="26"/>
    </location>
</feature>
<dbReference type="Gene3D" id="3.30.350.10">
    <property type="entry name" value="Subtilisin inhibitor-like"/>
    <property type="match status" value="1"/>
</dbReference>
<sequence>MLRRLALSASVSLLALAAAPAATAQADPLLPLPRLIAAPDRLHVTVTGADGELDGDYTLHCNPAGGTHPNAEGACDKLAAMELERGVSPFEDTRKERAQQRAGKAPMCTMQYGGPAKAHIKGVWHSKRVDVTYDRGNGCSISRWNEMVPVIPAIGRS</sequence>
<dbReference type="KEGG" id="sals:SLNWT_3789"/>
<evidence type="ECO:0000256" key="4">
    <source>
        <dbReference type="ARBA" id="ARBA00022690"/>
    </source>
</evidence>
<dbReference type="InterPro" id="IPR020054">
    <property type="entry name" value="Prot_inh_SSI_I16_CS"/>
</dbReference>
<evidence type="ECO:0000313" key="10">
    <source>
        <dbReference type="Proteomes" id="UP000031523"/>
    </source>
</evidence>
<evidence type="ECO:0000313" key="9">
    <source>
        <dbReference type="EMBL" id="AJE84165.1"/>
    </source>
</evidence>
<keyword evidence="4" id="KW-0646">Protease inhibitor</keyword>
<evidence type="ECO:0000256" key="3">
    <source>
        <dbReference type="ARBA" id="ARBA00022525"/>
    </source>
</evidence>
<dbReference type="SUPFAM" id="SSF55399">
    <property type="entry name" value="Subtilisin inhibitor"/>
    <property type="match status" value="1"/>
</dbReference>
<evidence type="ECO:0000259" key="8">
    <source>
        <dbReference type="Pfam" id="PF00720"/>
    </source>
</evidence>
<dbReference type="EMBL" id="CP010519">
    <property type="protein sequence ID" value="AJE84165.1"/>
    <property type="molecule type" value="Genomic_DNA"/>
</dbReference>
<proteinExistence type="inferred from homology"/>
<organism evidence="9 10">
    <name type="scientific">Streptomyces albus (strain ATCC 21838 / DSM 41398 / FERM P-419 / JCM 4703 / NBRC 107858)</name>
    <dbReference type="NCBI Taxonomy" id="1081613"/>
    <lineage>
        <taxon>Bacteria</taxon>
        <taxon>Bacillati</taxon>
        <taxon>Actinomycetota</taxon>
        <taxon>Actinomycetes</taxon>
        <taxon>Kitasatosporales</taxon>
        <taxon>Streptomycetaceae</taxon>
        <taxon>Streptomyces</taxon>
    </lineage>
</organism>
<dbReference type="Proteomes" id="UP000031523">
    <property type="component" value="Chromosome"/>
</dbReference>
<evidence type="ECO:0000256" key="7">
    <source>
        <dbReference type="SAM" id="SignalP"/>
    </source>
</evidence>
<keyword evidence="7" id="KW-0732">Signal</keyword>
<reference evidence="9 10" key="1">
    <citation type="submission" date="2015-01" db="EMBL/GenBank/DDBJ databases">
        <title>Enhanced salinomycin production by adjusting the supply of polyketide extender units in Streptomyce albus DSM 41398.</title>
        <authorList>
            <person name="Lu C."/>
        </authorList>
    </citation>
    <scope>NUCLEOTIDE SEQUENCE [LARGE SCALE GENOMIC DNA]</scope>
    <source>
        <strain evidence="10">ATCC 21838 / DSM 41398 / FERM P-419 / JCM 4703 / NBRC 107858</strain>
    </source>
</reference>
<dbReference type="InterPro" id="IPR023549">
    <property type="entry name" value="Subtilisin_inhibitor"/>
</dbReference>
<accession>A0A0B5EY32</accession>
<evidence type="ECO:0000256" key="2">
    <source>
        <dbReference type="ARBA" id="ARBA00010472"/>
    </source>
</evidence>
<feature type="chain" id="PRO_5002101376" description="Subtilisin inhibitor domain-containing protein" evidence="7">
    <location>
        <begin position="27"/>
        <end position="157"/>
    </location>
</feature>
<feature type="domain" description="Subtilisin inhibitor" evidence="8">
    <location>
        <begin position="41"/>
        <end position="132"/>
    </location>
</feature>
<keyword evidence="6" id="KW-1015">Disulfide bond</keyword>
<dbReference type="InterPro" id="IPR036819">
    <property type="entry name" value="Subtilisin_inhibitor-like_sf"/>
</dbReference>
<keyword evidence="3" id="KW-0964">Secreted</keyword>
<dbReference type="Pfam" id="PF00720">
    <property type="entry name" value="SSI"/>
    <property type="match status" value="1"/>
</dbReference>
<gene>
    <name evidence="9" type="ORF">SLNWT_3789</name>
</gene>
<protein>
    <recommendedName>
        <fullName evidence="8">Subtilisin inhibitor domain-containing protein</fullName>
    </recommendedName>
</protein>
<comment type="subcellular location">
    <subcellularLocation>
        <location evidence="1">Secreted</location>
    </subcellularLocation>
</comment>
<keyword evidence="5" id="KW-0722">Serine protease inhibitor</keyword>
<evidence type="ECO:0000256" key="6">
    <source>
        <dbReference type="ARBA" id="ARBA00023157"/>
    </source>
</evidence>
<keyword evidence="10" id="KW-1185">Reference proteome</keyword>
<dbReference type="PROSITE" id="PS00999">
    <property type="entry name" value="SSI"/>
    <property type="match status" value="1"/>
</dbReference>
<evidence type="ECO:0000256" key="1">
    <source>
        <dbReference type="ARBA" id="ARBA00004613"/>
    </source>
</evidence>
<comment type="similarity">
    <text evidence="2">Belongs to the protease inhibitor I16 (SSI) family.</text>
</comment>
<dbReference type="GO" id="GO:0005576">
    <property type="term" value="C:extracellular region"/>
    <property type="evidence" value="ECO:0007669"/>
    <property type="project" value="UniProtKB-SubCell"/>
</dbReference>
<dbReference type="GO" id="GO:0004867">
    <property type="term" value="F:serine-type endopeptidase inhibitor activity"/>
    <property type="evidence" value="ECO:0007669"/>
    <property type="project" value="UniProtKB-KW"/>
</dbReference>
<dbReference type="AlphaFoldDB" id="A0A0B5EY32"/>